<gene>
    <name evidence="3" type="ORF">SAMD00023353_1701770</name>
</gene>
<dbReference type="EMBL" id="DF977462">
    <property type="protein sequence ID" value="GAP88471.1"/>
    <property type="molecule type" value="Genomic_DNA"/>
</dbReference>
<dbReference type="Proteomes" id="UP000054516">
    <property type="component" value="Unassembled WGS sequence"/>
</dbReference>
<dbReference type="PROSITE" id="PS51273">
    <property type="entry name" value="GATASE_TYPE_1"/>
    <property type="match status" value="1"/>
</dbReference>
<feature type="domain" description="Glutamine amidotransferase" evidence="2">
    <location>
        <begin position="153"/>
        <end position="253"/>
    </location>
</feature>
<evidence type="ECO:0000313" key="3">
    <source>
        <dbReference type="EMBL" id="GAP88471.1"/>
    </source>
</evidence>
<accession>A0A1W2TJR7</accession>
<evidence type="ECO:0000313" key="4">
    <source>
        <dbReference type="Proteomes" id="UP000054516"/>
    </source>
</evidence>
<feature type="compositionally biased region" description="Low complexity" evidence="1">
    <location>
        <begin position="1"/>
        <end position="32"/>
    </location>
</feature>
<protein>
    <submittedName>
        <fullName evidence="3">Putative class I glutamine amidotransferase-like protein</fullName>
    </submittedName>
</protein>
<feature type="region of interest" description="Disordered" evidence="1">
    <location>
        <begin position="1"/>
        <end position="38"/>
    </location>
</feature>
<dbReference type="InterPro" id="IPR017926">
    <property type="entry name" value="GATASE"/>
</dbReference>
<dbReference type="PANTHER" id="PTHR42695">
    <property type="entry name" value="GLUTAMINE AMIDOTRANSFERASE YLR126C-RELATED"/>
    <property type="match status" value="1"/>
</dbReference>
<dbReference type="Gene3D" id="3.40.50.880">
    <property type="match status" value="1"/>
</dbReference>
<reference evidence="3" key="1">
    <citation type="submission" date="2016-03" db="EMBL/GenBank/DDBJ databases">
        <title>Draft genome sequence of Rosellinia necatrix.</title>
        <authorList>
            <person name="Kanematsu S."/>
        </authorList>
    </citation>
    <scope>NUCLEOTIDE SEQUENCE [LARGE SCALE GENOMIC DNA]</scope>
    <source>
        <strain evidence="3">W97</strain>
    </source>
</reference>
<proteinExistence type="predicted"/>
<dbReference type="PANTHER" id="PTHR42695:SF5">
    <property type="entry name" value="GLUTAMINE AMIDOTRANSFERASE YLR126C-RELATED"/>
    <property type="match status" value="1"/>
</dbReference>
<dbReference type="SUPFAM" id="SSF52317">
    <property type="entry name" value="Class I glutamine amidotransferase-like"/>
    <property type="match status" value="1"/>
</dbReference>
<dbReference type="OrthoDB" id="92161at2759"/>
<dbReference type="Pfam" id="PF00117">
    <property type="entry name" value="GATase"/>
    <property type="match status" value="1"/>
</dbReference>
<dbReference type="InterPro" id="IPR029062">
    <property type="entry name" value="Class_I_gatase-like"/>
</dbReference>
<sequence length="326" mass="35697">MPSATPHSPSSPNRSSSTTTTSITTSRPATPSNAGHGPDLDLAAVSIAQCPEQGAKAKPVLEPRPLRIAILLNSYRSRLLPAIRGSYQRTIGAVAPLAKLAFYEPANRPGEFPNPDYFDLIVLGGSNVDPRKRYPWILEVHGFVRRMVRDYPHKKLLGICWGHQTISNVFGGKLADAAVPEMGVASVTLTGRGREFFNEAAASGSFKLQQHHRREVVAEPHGFVALARGNQCFLSASNAMLTFQGHPEKDAETARLRAHDSVRWFGFDAASDEKAWAQLEALINADHDGEMVWRRILEWAREPCSEAGVVEQQEALALAEEKASKM</sequence>
<dbReference type="AlphaFoldDB" id="A0A1W2TJR7"/>
<evidence type="ECO:0000259" key="2">
    <source>
        <dbReference type="Pfam" id="PF00117"/>
    </source>
</evidence>
<organism evidence="3">
    <name type="scientific">Rosellinia necatrix</name>
    <name type="common">White root-rot fungus</name>
    <dbReference type="NCBI Taxonomy" id="77044"/>
    <lineage>
        <taxon>Eukaryota</taxon>
        <taxon>Fungi</taxon>
        <taxon>Dikarya</taxon>
        <taxon>Ascomycota</taxon>
        <taxon>Pezizomycotina</taxon>
        <taxon>Sordariomycetes</taxon>
        <taxon>Xylariomycetidae</taxon>
        <taxon>Xylariales</taxon>
        <taxon>Xylariaceae</taxon>
        <taxon>Rosellinia</taxon>
    </lineage>
</organism>
<dbReference type="InterPro" id="IPR044992">
    <property type="entry name" value="ChyE-like"/>
</dbReference>
<dbReference type="STRING" id="77044.A0A1W2TJR7"/>
<keyword evidence="4" id="KW-1185">Reference proteome</keyword>
<evidence type="ECO:0000256" key="1">
    <source>
        <dbReference type="SAM" id="MobiDB-lite"/>
    </source>
</evidence>
<keyword evidence="3" id="KW-0315">Glutamine amidotransferase</keyword>
<dbReference type="GO" id="GO:0016740">
    <property type="term" value="F:transferase activity"/>
    <property type="evidence" value="ECO:0007669"/>
    <property type="project" value="UniProtKB-KW"/>
</dbReference>
<dbReference type="GO" id="GO:0005829">
    <property type="term" value="C:cytosol"/>
    <property type="evidence" value="ECO:0007669"/>
    <property type="project" value="TreeGrafter"/>
</dbReference>
<keyword evidence="3" id="KW-0808">Transferase</keyword>
<name>A0A1W2TJR7_ROSNE</name>
<dbReference type="GO" id="GO:0005634">
    <property type="term" value="C:nucleus"/>
    <property type="evidence" value="ECO:0007669"/>
    <property type="project" value="TreeGrafter"/>
</dbReference>
<dbReference type="OMA" id="WILRVHE"/>